<evidence type="ECO:0000313" key="2">
    <source>
        <dbReference type="Proteomes" id="UP000095280"/>
    </source>
</evidence>
<feature type="region of interest" description="Disordered" evidence="1">
    <location>
        <begin position="254"/>
        <end position="274"/>
    </location>
</feature>
<organism evidence="2 3">
    <name type="scientific">Macrostomum lignano</name>
    <dbReference type="NCBI Taxonomy" id="282301"/>
    <lineage>
        <taxon>Eukaryota</taxon>
        <taxon>Metazoa</taxon>
        <taxon>Spiralia</taxon>
        <taxon>Lophotrochozoa</taxon>
        <taxon>Platyhelminthes</taxon>
        <taxon>Rhabditophora</taxon>
        <taxon>Macrostomorpha</taxon>
        <taxon>Macrostomida</taxon>
        <taxon>Macrostomidae</taxon>
        <taxon>Macrostomum</taxon>
    </lineage>
</organism>
<proteinExistence type="predicted"/>
<feature type="compositionally biased region" description="Polar residues" evidence="1">
    <location>
        <begin position="195"/>
        <end position="204"/>
    </location>
</feature>
<evidence type="ECO:0000256" key="1">
    <source>
        <dbReference type="SAM" id="MobiDB-lite"/>
    </source>
</evidence>
<dbReference type="AlphaFoldDB" id="A0A1I8FFD8"/>
<sequence length="401" mass="43151">MAMATEISTGRARTGSVPHCQNSGATLHYLPSVMDTLSVEMGHTPGHFQSVKSRICQVYQLLVGGAQPPRPPALAGSRRYRVRNVGAPFLTVSQPQRQSLQARPSIATCMCLNSSGANSWGHPQQLSEKPRLQSKSDIDTITAMDIPYTLRHFDCDISAAVNISEGTSRRVTGGGTGGTVSFSLSEGRTTCARSRVSFENSKSDAPQRAVLSRDCRSPGDSAADFDCASSSEGGSDSRRQRQCLLASAASKAASSTVSSRTSSPSGLPMLKCHVFGPRRRRQMQRFKELDRADSPDSGWCDGRQQLKSGNQYSDEQRSAIVVCVNGWHPRSLVGLPAPSATAKPVKQLEASESGRLVPEAPGPIERPSERILLRSLRFSALFAPPFATLSAGVWRRRVGPP</sequence>
<accession>A0A1I8FFD8</accession>
<evidence type="ECO:0000313" key="3">
    <source>
        <dbReference type="WBParaSite" id="maker-unitig_31730-snap-gene-0.2-mRNA-1"/>
    </source>
</evidence>
<feature type="compositionally biased region" description="Low complexity" evidence="1">
    <location>
        <begin position="254"/>
        <end position="265"/>
    </location>
</feature>
<dbReference type="Proteomes" id="UP000095280">
    <property type="component" value="Unplaced"/>
</dbReference>
<reference evidence="3" key="1">
    <citation type="submission" date="2016-11" db="UniProtKB">
        <authorList>
            <consortium name="WormBaseParasite"/>
        </authorList>
    </citation>
    <scope>IDENTIFICATION</scope>
</reference>
<name>A0A1I8FFD8_9PLAT</name>
<protein>
    <submittedName>
        <fullName evidence="3">PID domain-containing protein</fullName>
    </submittedName>
</protein>
<dbReference type="WBParaSite" id="maker-unitig_31730-snap-gene-0.2-mRNA-1">
    <property type="protein sequence ID" value="maker-unitig_31730-snap-gene-0.2-mRNA-1"/>
    <property type="gene ID" value="maker-unitig_31730-snap-gene-0.2"/>
</dbReference>
<feature type="compositionally biased region" description="Low complexity" evidence="1">
    <location>
        <begin position="220"/>
        <end position="231"/>
    </location>
</feature>
<feature type="region of interest" description="Disordered" evidence="1">
    <location>
        <begin position="195"/>
        <end position="239"/>
    </location>
</feature>
<keyword evidence="2" id="KW-1185">Reference proteome</keyword>